<dbReference type="EMBL" id="CAJJDN010000085">
    <property type="protein sequence ID" value="CAD8105905.1"/>
    <property type="molecule type" value="Genomic_DNA"/>
</dbReference>
<name>A0A8S1PRW3_9CILI</name>
<feature type="transmembrane region" description="Helical" evidence="1">
    <location>
        <begin position="156"/>
        <end position="176"/>
    </location>
</feature>
<feature type="transmembrane region" description="Helical" evidence="1">
    <location>
        <begin position="182"/>
        <end position="201"/>
    </location>
</feature>
<keyword evidence="1" id="KW-1133">Transmembrane helix</keyword>
<feature type="transmembrane region" description="Helical" evidence="1">
    <location>
        <begin position="1082"/>
        <end position="1105"/>
    </location>
</feature>
<feature type="transmembrane region" description="Helical" evidence="1">
    <location>
        <begin position="72"/>
        <end position="89"/>
    </location>
</feature>
<feature type="transmembrane region" description="Helical" evidence="1">
    <location>
        <begin position="1193"/>
        <end position="1211"/>
    </location>
</feature>
<keyword evidence="1" id="KW-0472">Membrane</keyword>
<feature type="domain" description="PAS" evidence="2">
    <location>
        <begin position="465"/>
        <end position="533"/>
    </location>
</feature>
<dbReference type="PANTHER" id="PTHR31600">
    <property type="entry name" value="TINY MACROCYSTS PROTEIN B-RELATED"/>
    <property type="match status" value="1"/>
</dbReference>
<dbReference type="PANTHER" id="PTHR31600:SF2">
    <property type="entry name" value="GAMETE ENRICHED GENE 10 PROTEIN-RELATED"/>
    <property type="match status" value="1"/>
</dbReference>
<feature type="transmembrane region" description="Helical" evidence="1">
    <location>
        <begin position="123"/>
        <end position="144"/>
    </location>
</feature>
<feature type="domain" description="PAS" evidence="2">
    <location>
        <begin position="572"/>
        <end position="640"/>
    </location>
</feature>
<feature type="transmembrane region" description="Helical" evidence="1">
    <location>
        <begin position="213"/>
        <end position="230"/>
    </location>
</feature>
<proteinExistence type="predicted"/>
<comment type="caution">
    <text evidence="3">The sequence shown here is derived from an EMBL/GenBank/DDBJ whole genome shotgun (WGS) entry which is preliminary data.</text>
</comment>
<evidence type="ECO:0000256" key="1">
    <source>
        <dbReference type="SAM" id="Phobius"/>
    </source>
</evidence>
<protein>
    <recommendedName>
        <fullName evidence="2">PAS domain-containing protein</fullName>
    </recommendedName>
</protein>
<keyword evidence="1" id="KW-0812">Transmembrane</keyword>
<evidence type="ECO:0000313" key="4">
    <source>
        <dbReference type="Proteomes" id="UP000692954"/>
    </source>
</evidence>
<feature type="transmembrane region" description="Helical" evidence="1">
    <location>
        <begin position="1396"/>
        <end position="1422"/>
    </location>
</feature>
<feature type="transmembrane region" description="Helical" evidence="1">
    <location>
        <begin position="1428"/>
        <end position="1447"/>
    </location>
</feature>
<keyword evidence="4" id="KW-1185">Reference proteome</keyword>
<evidence type="ECO:0000313" key="3">
    <source>
        <dbReference type="EMBL" id="CAD8105905.1"/>
    </source>
</evidence>
<sequence length="1466" mass="173424">MKAFETLRDKMISIFQNVNLKSAALSTPIKNFLIIQHQFLMLSYLFEQKNNSFFYIIAITTRPQLLLNSNNMCYVMLPILILYLLSIFIKKIPGRQKILVIGQLLRVSVYNLFFEISKGELQFIIQILLIIISTIDLLFILGTLNIRQMNFSQIQINYFQIANHILNNLILIFKQYSNNTHLLITILCLFYSINGFLNQIVYSPIKSTKLHPYILYPHLIAIIQCVLFFTDIQLQEFPSLILCMLILKLTQISSSNQLKFPIQNLDTLLLIIGDGYVTQEHIKIIRDKKLIQKEQDKILYATIRIKQKHYYEALCLLYNQKSSNWLNQIKKTIIIDECLQQLEFKIKTSSKFDQSVALAVEQLMKSEDRNFIIQEKIIEIIKQKQDIQKSITEKDLKIYKKLMNFVNKVQEVKRKLEKQYSQFPNQKTQAILCFLYAEILNDYISACKLSVSASKQELIKFQNHQAIFNMFNSKMIYFITDFDQQRLIIKRMSSNTSQLLNLRYDQLINKEIDLLLPLGIREHHNEMIMNFLEEGISKYMRKVDLKYFKSHQSSYLITADFTLDISFTKSSLKFVTFLQPVLNQPMIIVLNQNKIITEFSENFIETLNEKPENILNKHMNQFLPSIDTIECSQVLENVEMISQQSSYSTMKSYSIITTVSVKIKELKGRIIYYLLTFQFIKKMNQNYTYNQMIQSFSNGVLSQDKTDPKTTEIKIKVEDDRLSEIFKEEVNVFKPYVMDEQNQKHQVNSTFFQFQQFSNNYLSITQDKQKRNLQPTQTLQTKSQNNSTLISPNNSQYYDQLLSQQQQYYCRNSQKQLSYVKEECSIDMVKEILAINDSNQEEDCKRSQVSSVQNLKQSQNFKKYEIFNNVNKKQCHQGSCLFLKIALISLIAHSIIIFIIIQSLYSSLHQLVKDIELLQVKNQAFQPLETFWVNRWIIFNYMKMKQKLLLNEDEYNQLLVFPEYTIPLQFQRLQNNLNEIVNKKELSIFMSSINITVLQYIDSDEGEIYEIPIRSCINILLDFQYTLKQFYVEKKLPETDSTYIFYCYKNSFNIKQEFQILNDDIYEQSQINSIYILTQQRVLYLIQSILIITNLIVLIILIKIVEKQHLKYLRLLFSCPKETYFLDIHNYQQLTKFILKDSDNLFKYQFSVHEKEKHLNNSNYTLTKSKDQMQIKKNNKDLKIQVRDLSVRIFSYLIVFLMLIQGTYVYWMMSEYIISYQPTAQFYRKLSDVGTDIPTIYSHISVLYGISNFTFLNYTDKQKFIYEIEDSLNRLENFINIQNDQENILSSNFMDKYNFLQTANLCEYINDEIYDNPPQICNQSLNQNLQRGISSALIYILNSIKTERDLNQFNEKIGYDKYELEGALLFSEFIENLNGEFYEDLKNVTILQLNQLIFTVIGIFCVLIFMMFFTVTVGKLYLTKKNDAISQSIFMIPFSVIFFDDYYELKLKNIQQKGLQSKQIIL</sequence>
<organism evidence="3 4">
    <name type="scientific">Paramecium sonneborni</name>
    <dbReference type="NCBI Taxonomy" id="65129"/>
    <lineage>
        <taxon>Eukaryota</taxon>
        <taxon>Sar</taxon>
        <taxon>Alveolata</taxon>
        <taxon>Ciliophora</taxon>
        <taxon>Intramacronucleata</taxon>
        <taxon>Oligohymenophorea</taxon>
        <taxon>Peniculida</taxon>
        <taxon>Parameciidae</taxon>
        <taxon>Paramecium</taxon>
    </lineage>
</organism>
<gene>
    <name evidence="3" type="ORF">PSON_ATCC_30995.1.T0850161</name>
</gene>
<dbReference type="InterPro" id="IPR000014">
    <property type="entry name" value="PAS"/>
</dbReference>
<dbReference type="Proteomes" id="UP000692954">
    <property type="component" value="Unassembled WGS sequence"/>
</dbReference>
<dbReference type="SMART" id="SM00091">
    <property type="entry name" value="PAS"/>
    <property type="match status" value="2"/>
</dbReference>
<dbReference type="InterPro" id="IPR052994">
    <property type="entry name" value="Tiny_macrocysts_regulators"/>
</dbReference>
<reference evidence="3" key="1">
    <citation type="submission" date="2021-01" db="EMBL/GenBank/DDBJ databases">
        <authorList>
            <consortium name="Genoscope - CEA"/>
            <person name="William W."/>
        </authorList>
    </citation>
    <scope>NUCLEOTIDE SEQUENCE</scope>
</reference>
<evidence type="ECO:0000259" key="2">
    <source>
        <dbReference type="SMART" id="SM00091"/>
    </source>
</evidence>
<dbReference type="OrthoDB" id="300923at2759"/>
<accession>A0A8S1PRW3</accession>